<feature type="domain" description="Transport-associated OB type 2" evidence="4">
    <location>
        <begin position="126"/>
        <end position="199"/>
    </location>
</feature>
<dbReference type="PANTHER" id="PTHR43875">
    <property type="entry name" value="MALTODEXTRIN IMPORT ATP-BINDING PROTEIN MSMX"/>
    <property type="match status" value="1"/>
</dbReference>
<keyword evidence="2" id="KW-1278">Translocase</keyword>
<dbReference type="InterPro" id="IPR008995">
    <property type="entry name" value="Mo/tungstate-bd_C_term_dom"/>
</dbReference>
<dbReference type="Gene3D" id="2.40.50.100">
    <property type="match status" value="1"/>
</dbReference>
<evidence type="ECO:0000313" key="5">
    <source>
        <dbReference type="EMBL" id="EQD72276.1"/>
    </source>
</evidence>
<dbReference type="SUPFAM" id="SSF52540">
    <property type="entry name" value="P-loop containing nucleoside triphosphate hydrolases"/>
    <property type="match status" value="1"/>
</dbReference>
<dbReference type="GO" id="GO:0016887">
    <property type="term" value="F:ATP hydrolysis activity"/>
    <property type="evidence" value="ECO:0007669"/>
    <property type="project" value="InterPro"/>
</dbReference>
<evidence type="ECO:0000256" key="1">
    <source>
        <dbReference type="ARBA" id="ARBA00022475"/>
    </source>
</evidence>
<comment type="caution">
    <text evidence="5">The sequence shown here is derived from an EMBL/GenBank/DDBJ whole genome shotgun (WGS) entry which is preliminary data.</text>
</comment>
<keyword evidence="1" id="KW-1003">Cell membrane</keyword>
<dbReference type="SUPFAM" id="SSF50331">
    <property type="entry name" value="MOP-like"/>
    <property type="match status" value="1"/>
</dbReference>
<dbReference type="PANTHER" id="PTHR43875:SF15">
    <property type="entry name" value="TREHALOSE IMPORT ATP-BINDING PROTEIN SUGC"/>
    <property type="match status" value="1"/>
</dbReference>
<reference evidence="5" key="1">
    <citation type="submission" date="2013-08" db="EMBL/GenBank/DDBJ databases">
        <authorList>
            <person name="Mendez C."/>
            <person name="Richter M."/>
            <person name="Ferrer M."/>
            <person name="Sanchez J."/>
        </authorList>
    </citation>
    <scope>NUCLEOTIDE SEQUENCE</scope>
</reference>
<dbReference type="Gene3D" id="3.40.50.300">
    <property type="entry name" value="P-loop containing nucleotide triphosphate hydrolases"/>
    <property type="match status" value="1"/>
</dbReference>
<dbReference type="InterPro" id="IPR013611">
    <property type="entry name" value="Transp-assoc_OB_typ2"/>
</dbReference>
<dbReference type="EMBL" id="AUZY01002394">
    <property type="protein sequence ID" value="EQD72276.1"/>
    <property type="molecule type" value="Genomic_DNA"/>
</dbReference>
<gene>
    <name evidence="5" type="ORF">B1B_03863</name>
</gene>
<dbReference type="InterPro" id="IPR047641">
    <property type="entry name" value="ABC_transpr_MalK/UgpC-like"/>
</dbReference>
<name>T1BH22_9ZZZZ</name>
<dbReference type="InterPro" id="IPR027417">
    <property type="entry name" value="P-loop_NTPase"/>
</dbReference>
<evidence type="ECO:0000259" key="4">
    <source>
        <dbReference type="Pfam" id="PF08402"/>
    </source>
</evidence>
<keyword evidence="5" id="KW-0067">ATP-binding</keyword>
<keyword evidence="5" id="KW-0547">Nucleotide-binding</keyword>
<sequence length="227" mass="24529">MDEPLSNLDAILRERMRIELRRFHDRLGITTIYVTHDQKEAISMSDRVMVMNAGRIEQIGSPEDIIRHPLTEFAARFMGQPPMNIWRASLEINASGAARVTDGLGPAWTVPGLWPSAPGGPADVWLGVRPRDLELAGLGEAADLTVTLDVVERGGGDEVFLHCRHRDDTLVVSVNGGSSLPRTGELVGLTLRSDRVHLFDAGTGARIQPSPANGRSAAASLVAGELQ</sequence>
<evidence type="ECO:0000256" key="3">
    <source>
        <dbReference type="ARBA" id="ARBA00023136"/>
    </source>
</evidence>
<evidence type="ECO:0000256" key="2">
    <source>
        <dbReference type="ARBA" id="ARBA00022967"/>
    </source>
</evidence>
<dbReference type="GO" id="GO:0055052">
    <property type="term" value="C:ATP-binding cassette (ABC) transporter complex, substrate-binding subunit-containing"/>
    <property type="evidence" value="ECO:0007669"/>
    <property type="project" value="TreeGrafter"/>
</dbReference>
<proteinExistence type="predicted"/>
<dbReference type="Gene3D" id="2.40.50.140">
    <property type="entry name" value="Nucleic acid-binding proteins"/>
    <property type="match status" value="1"/>
</dbReference>
<dbReference type="InterPro" id="IPR012340">
    <property type="entry name" value="NA-bd_OB-fold"/>
</dbReference>
<dbReference type="Pfam" id="PF08402">
    <property type="entry name" value="TOBE_2"/>
    <property type="match status" value="1"/>
</dbReference>
<accession>T1BH22</accession>
<dbReference type="AlphaFoldDB" id="T1BH22"/>
<dbReference type="GO" id="GO:0005524">
    <property type="term" value="F:ATP binding"/>
    <property type="evidence" value="ECO:0007669"/>
    <property type="project" value="UniProtKB-KW"/>
</dbReference>
<organism evidence="5">
    <name type="scientific">mine drainage metagenome</name>
    <dbReference type="NCBI Taxonomy" id="410659"/>
    <lineage>
        <taxon>unclassified sequences</taxon>
        <taxon>metagenomes</taxon>
        <taxon>ecological metagenomes</taxon>
    </lineage>
</organism>
<protein>
    <submittedName>
        <fullName evidence="5">Sugar ABC transporter ATP-binding protein</fullName>
    </submittedName>
</protein>
<keyword evidence="3" id="KW-0472">Membrane</keyword>
<reference evidence="5" key="2">
    <citation type="journal article" date="2014" name="ISME J.">
        <title>Microbial stratification in low pH oxic and suboxic macroscopic growths along an acid mine drainage.</title>
        <authorList>
            <person name="Mendez-Garcia C."/>
            <person name="Mesa V."/>
            <person name="Sprenger R.R."/>
            <person name="Richter M."/>
            <person name="Diez M.S."/>
            <person name="Solano J."/>
            <person name="Bargiela R."/>
            <person name="Golyshina O.V."/>
            <person name="Manteca A."/>
            <person name="Ramos J.L."/>
            <person name="Gallego J.R."/>
            <person name="Llorente I."/>
            <person name="Martins Dos Santos V.A."/>
            <person name="Jensen O.N."/>
            <person name="Pelaez A.I."/>
            <person name="Sanchez J."/>
            <person name="Ferrer M."/>
        </authorList>
    </citation>
    <scope>NUCLEOTIDE SEQUENCE</scope>
</reference>